<dbReference type="EMBL" id="WPHG01000001">
    <property type="protein sequence ID" value="MVA96579.1"/>
    <property type="molecule type" value="Genomic_DNA"/>
</dbReference>
<evidence type="ECO:0000256" key="1">
    <source>
        <dbReference type="SAM" id="Phobius"/>
    </source>
</evidence>
<keyword evidence="1" id="KW-0812">Transmembrane</keyword>
<evidence type="ECO:0000313" key="3">
    <source>
        <dbReference type="Proteomes" id="UP000463224"/>
    </source>
</evidence>
<protein>
    <submittedName>
        <fullName evidence="2">Uncharacterized protein</fullName>
    </submittedName>
</protein>
<name>A0A844QFL6_9HYPH</name>
<sequence length="82" mass="9031">MTEPNNHGDREAQRILNRVQQESDPSGSLATRATRRVRDHVAAGDADQGDWIELWGTRIGRVLGLGLLVILLVSLARLFIGT</sequence>
<proteinExistence type="predicted"/>
<reference evidence="2 3" key="1">
    <citation type="submission" date="2019-12" db="EMBL/GenBank/DDBJ databases">
        <title>Nitratireductor arenosus sp. nov., Isolated from sea sand, Jeju island, South Korea.</title>
        <authorList>
            <person name="Kim W."/>
        </authorList>
    </citation>
    <scope>NUCLEOTIDE SEQUENCE [LARGE SCALE GENOMIC DNA]</scope>
    <source>
        <strain evidence="2 3">CAU 1489</strain>
    </source>
</reference>
<keyword evidence="1" id="KW-1133">Transmembrane helix</keyword>
<organism evidence="2 3">
    <name type="scientific">Nitratireductor arenosus</name>
    <dbReference type="NCBI Taxonomy" id="2682096"/>
    <lineage>
        <taxon>Bacteria</taxon>
        <taxon>Pseudomonadati</taxon>
        <taxon>Pseudomonadota</taxon>
        <taxon>Alphaproteobacteria</taxon>
        <taxon>Hyphomicrobiales</taxon>
        <taxon>Phyllobacteriaceae</taxon>
        <taxon>Nitratireductor</taxon>
    </lineage>
</organism>
<keyword evidence="3" id="KW-1185">Reference proteome</keyword>
<keyword evidence="1" id="KW-0472">Membrane</keyword>
<dbReference type="Proteomes" id="UP000463224">
    <property type="component" value="Unassembled WGS sequence"/>
</dbReference>
<dbReference type="RefSeq" id="WP_156711504.1">
    <property type="nucleotide sequence ID" value="NZ_WPHG01000001.1"/>
</dbReference>
<accession>A0A844QFL6</accession>
<dbReference type="AlphaFoldDB" id="A0A844QFL6"/>
<feature type="transmembrane region" description="Helical" evidence="1">
    <location>
        <begin position="62"/>
        <end position="80"/>
    </location>
</feature>
<comment type="caution">
    <text evidence="2">The sequence shown here is derived from an EMBL/GenBank/DDBJ whole genome shotgun (WGS) entry which is preliminary data.</text>
</comment>
<gene>
    <name evidence="2" type="ORF">GN330_04865</name>
</gene>
<evidence type="ECO:0000313" key="2">
    <source>
        <dbReference type="EMBL" id="MVA96579.1"/>
    </source>
</evidence>